<comment type="caution">
    <text evidence="2">The sequence shown here is derived from an EMBL/GenBank/DDBJ whole genome shotgun (WGS) entry which is preliminary data.</text>
</comment>
<feature type="region of interest" description="Disordered" evidence="1">
    <location>
        <begin position="202"/>
        <end position="245"/>
    </location>
</feature>
<name>A0A3L6ZU30_9MICO</name>
<keyword evidence="3" id="KW-1185">Reference proteome</keyword>
<proteinExistence type="predicted"/>
<organism evidence="2 3">
    <name type="scientific">Mycetocola manganoxydans</name>
    <dbReference type="NCBI Taxonomy" id="699879"/>
    <lineage>
        <taxon>Bacteria</taxon>
        <taxon>Bacillati</taxon>
        <taxon>Actinomycetota</taxon>
        <taxon>Actinomycetes</taxon>
        <taxon>Micrococcales</taxon>
        <taxon>Microbacteriaceae</taxon>
        <taxon>Mycetocola</taxon>
    </lineage>
</organism>
<protein>
    <submittedName>
        <fullName evidence="2">Uncharacterized protein</fullName>
    </submittedName>
</protein>
<evidence type="ECO:0000256" key="1">
    <source>
        <dbReference type="SAM" id="MobiDB-lite"/>
    </source>
</evidence>
<evidence type="ECO:0000313" key="2">
    <source>
        <dbReference type="EMBL" id="RLP71360.1"/>
    </source>
</evidence>
<reference evidence="2 3" key="1">
    <citation type="submission" date="2018-10" db="EMBL/GenBank/DDBJ databases">
        <authorList>
            <person name="Li J."/>
        </authorList>
    </citation>
    <scope>NUCLEOTIDE SEQUENCE [LARGE SCALE GENOMIC DNA]</scope>
    <source>
        <strain evidence="2 3">CCTCC AB209002</strain>
    </source>
</reference>
<evidence type="ECO:0000313" key="3">
    <source>
        <dbReference type="Proteomes" id="UP000270299"/>
    </source>
</evidence>
<sequence length="245" mass="26874">MSRGLAWAFQSACDQAFEDFARGTGYTALSAGVGRYDLLADRLDRIFSCGDFEVAEGMESVGLDVLYEGLTDQARRTMPVIKAGTVVRSNLHGSNGWALRGFRFITHSYRLGDVASIDWTHASKTLQAVSRQTPATFIPMTLLDEILDEEQRADLAAQDALPTVGMPTLVLVHALDRDTSERELAIGHSRYNEDSTVPWHWHEDLLGGPAPERSSRTVPYAPAPSQDAPDVSLRLRRSGAAEQAN</sequence>
<dbReference type="Proteomes" id="UP000270299">
    <property type="component" value="Unassembled WGS sequence"/>
</dbReference>
<gene>
    <name evidence="2" type="ORF">D9V29_08380</name>
</gene>
<accession>A0A3L6ZU30</accession>
<dbReference type="AlphaFoldDB" id="A0A3L6ZU30"/>
<dbReference type="EMBL" id="RCUV01000008">
    <property type="protein sequence ID" value="RLP71360.1"/>
    <property type="molecule type" value="Genomic_DNA"/>
</dbReference>